<gene>
    <name evidence="2" type="ORF">M8C21_018931</name>
</gene>
<evidence type="ECO:0000313" key="2">
    <source>
        <dbReference type="EMBL" id="KAI7738151.1"/>
    </source>
</evidence>
<feature type="region of interest" description="Disordered" evidence="1">
    <location>
        <begin position="1"/>
        <end position="24"/>
    </location>
</feature>
<dbReference type="PANTHER" id="PTHR33738">
    <property type="entry name" value="EMB|CAB82975.1"/>
    <property type="match status" value="1"/>
</dbReference>
<organism evidence="2 3">
    <name type="scientific">Ambrosia artemisiifolia</name>
    <name type="common">Common ragweed</name>
    <dbReference type="NCBI Taxonomy" id="4212"/>
    <lineage>
        <taxon>Eukaryota</taxon>
        <taxon>Viridiplantae</taxon>
        <taxon>Streptophyta</taxon>
        <taxon>Embryophyta</taxon>
        <taxon>Tracheophyta</taxon>
        <taxon>Spermatophyta</taxon>
        <taxon>Magnoliopsida</taxon>
        <taxon>eudicotyledons</taxon>
        <taxon>Gunneridae</taxon>
        <taxon>Pentapetalae</taxon>
        <taxon>asterids</taxon>
        <taxon>campanulids</taxon>
        <taxon>Asterales</taxon>
        <taxon>Asteraceae</taxon>
        <taxon>Asteroideae</taxon>
        <taxon>Heliantheae alliance</taxon>
        <taxon>Heliantheae</taxon>
        <taxon>Ambrosia</taxon>
    </lineage>
</organism>
<proteinExistence type="predicted"/>
<dbReference type="Proteomes" id="UP001206925">
    <property type="component" value="Unassembled WGS sequence"/>
</dbReference>
<evidence type="ECO:0000256" key="1">
    <source>
        <dbReference type="SAM" id="MobiDB-lite"/>
    </source>
</evidence>
<accession>A0AAD5CA52</accession>
<feature type="non-terminal residue" evidence="2">
    <location>
        <position position="120"/>
    </location>
</feature>
<comment type="caution">
    <text evidence="2">The sequence shown here is derived from an EMBL/GenBank/DDBJ whole genome shotgun (WGS) entry which is preliminary data.</text>
</comment>
<name>A0AAD5CA52_AMBAR</name>
<sequence>SADNEEKNRNPKAHTSPFYQQETSLPCPLSSSIYYGGQDIYTNPSITKNNPGHNTPKMEKMMGVLQEEIGGRDHSITKTTLRTYLYDETKSRLLGKFCFPMVVIDELLLFRLFSLCIHRL</sequence>
<evidence type="ECO:0000313" key="3">
    <source>
        <dbReference type="Proteomes" id="UP001206925"/>
    </source>
</evidence>
<dbReference type="EMBL" id="JAMZMK010008867">
    <property type="protein sequence ID" value="KAI7738151.1"/>
    <property type="molecule type" value="Genomic_DNA"/>
</dbReference>
<reference evidence="2" key="1">
    <citation type="submission" date="2022-06" db="EMBL/GenBank/DDBJ databases">
        <title>Uncovering the hologenomic basis of an extraordinary plant invasion.</title>
        <authorList>
            <person name="Bieker V.C."/>
            <person name="Martin M.D."/>
            <person name="Gilbert T."/>
            <person name="Hodgins K."/>
            <person name="Battlay P."/>
            <person name="Petersen B."/>
            <person name="Wilson J."/>
        </authorList>
    </citation>
    <scope>NUCLEOTIDE SEQUENCE</scope>
    <source>
        <strain evidence="2">AA19_3_7</strain>
        <tissue evidence="2">Leaf</tissue>
    </source>
</reference>
<dbReference type="AlphaFoldDB" id="A0AAD5CA52"/>
<protein>
    <submittedName>
        <fullName evidence="2">Uncharacterized protein</fullName>
    </submittedName>
</protein>
<dbReference type="PANTHER" id="PTHR33738:SF1">
    <property type="entry name" value="PLANT_T7H20-70 PROTEIN"/>
    <property type="match status" value="1"/>
</dbReference>
<keyword evidence="3" id="KW-1185">Reference proteome</keyword>